<feature type="domain" description="J" evidence="1">
    <location>
        <begin position="199"/>
        <end position="263"/>
    </location>
</feature>
<dbReference type="InterPro" id="IPR001623">
    <property type="entry name" value="DnaJ_domain"/>
</dbReference>
<dbReference type="InterPro" id="IPR007791">
    <property type="entry name" value="DjlA_N"/>
</dbReference>
<name>A0A8S8XFC6_9PROT</name>
<sequence length="265" mass="28807">MRPALVYRRAAMSIWGKLVGGSVGLAFGGPIGGLLGALAGHAVDLHAADWVETGTALVATPRDETQHIVFTIGVIVLSAKMAKVDGRVTHDEIDAFRDMFHIPPHELKNVARVFDLAKRDAGGFEPYARQVAQLLRNRPAVLEEVLDCLFHIARADGKVGEAEIDFLRAVADIFGFSPAEFHRIAASNGVDPTLGGETDPYAVLGLGKDVSDDDARAAWKRLVREHHPDRLTAQGLPPEFVRMATEKLARINAAWDRIAKERGLN</sequence>
<dbReference type="CDD" id="cd07316">
    <property type="entry name" value="terB_like_DjlA"/>
    <property type="match status" value="1"/>
</dbReference>
<dbReference type="Gene3D" id="1.10.287.110">
    <property type="entry name" value="DnaJ domain"/>
    <property type="match status" value="1"/>
</dbReference>
<evidence type="ECO:0000313" key="2">
    <source>
        <dbReference type="EMBL" id="GIL39770.1"/>
    </source>
</evidence>
<dbReference type="CDD" id="cd06257">
    <property type="entry name" value="DnaJ"/>
    <property type="match status" value="1"/>
</dbReference>
<dbReference type="Pfam" id="PF05099">
    <property type="entry name" value="TerB"/>
    <property type="match status" value="1"/>
</dbReference>
<accession>A0A8S8XFC6</accession>
<evidence type="ECO:0000259" key="1">
    <source>
        <dbReference type="PROSITE" id="PS50076"/>
    </source>
</evidence>
<dbReference type="SUPFAM" id="SSF158682">
    <property type="entry name" value="TerB-like"/>
    <property type="match status" value="1"/>
</dbReference>
<gene>
    <name evidence="2" type="ORF">TMPK1_20070</name>
</gene>
<organism evidence="2 3">
    <name type="scientific">Roseiterribacter gracilis</name>
    <dbReference type="NCBI Taxonomy" id="2812848"/>
    <lineage>
        <taxon>Bacteria</taxon>
        <taxon>Pseudomonadati</taxon>
        <taxon>Pseudomonadota</taxon>
        <taxon>Alphaproteobacteria</taxon>
        <taxon>Rhodospirillales</taxon>
        <taxon>Roseiterribacteraceae</taxon>
        <taxon>Roseiterribacter</taxon>
    </lineage>
</organism>
<dbReference type="EMBL" id="BOPV01000001">
    <property type="protein sequence ID" value="GIL39770.1"/>
    <property type="molecule type" value="Genomic_DNA"/>
</dbReference>
<reference evidence="2" key="1">
    <citation type="submission" date="2021-02" db="EMBL/GenBank/DDBJ databases">
        <title>Genome sequence of Rhodospirillales sp. strain TMPK1 isolated from soil.</title>
        <authorList>
            <person name="Nakai R."/>
            <person name="Kusada H."/>
            <person name="Tamaki H."/>
        </authorList>
    </citation>
    <scope>NUCLEOTIDE SEQUENCE</scope>
    <source>
        <strain evidence="2">TMPK1</strain>
    </source>
</reference>
<dbReference type="AlphaFoldDB" id="A0A8S8XFC6"/>
<dbReference type="PROSITE" id="PS50076">
    <property type="entry name" value="DNAJ_2"/>
    <property type="match status" value="1"/>
</dbReference>
<dbReference type="InterPro" id="IPR029024">
    <property type="entry name" value="TerB-like"/>
</dbReference>
<dbReference type="Proteomes" id="UP000681075">
    <property type="component" value="Unassembled WGS sequence"/>
</dbReference>
<dbReference type="Pfam" id="PF00226">
    <property type="entry name" value="DnaJ"/>
    <property type="match status" value="1"/>
</dbReference>
<protein>
    <submittedName>
        <fullName evidence="2">Molecular chaperone DjlA</fullName>
    </submittedName>
</protein>
<dbReference type="SMART" id="SM00271">
    <property type="entry name" value="DnaJ"/>
    <property type="match status" value="1"/>
</dbReference>
<dbReference type="InterPro" id="IPR036869">
    <property type="entry name" value="J_dom_sf"/>
</dbReference>
<dbReference type="PRINTS" id="PR00625">
    <property type="entry name" value="JDOMAIN"/>
</dbReference>
<dbReference type="SUPFAM" id="SSF46565">
    <property type="entry name" value="Chaperone J-domain"/>
    <property type="match status" value="1"/>
</dbReference>
<keyword evidence="3" id="KW-1185">Reference proteome</keyword>
<comment type="caution">
    <text evidence="2">The sequence shown here is derived from an EMBL/GenBank/DDBJ whole genome shotgun (WGS) entry which is preliminary data.</text>
</comment>
<proteinExistence type="predicted"/>
<evidence type="ECO:0000313" key="3">
    <source>
        <dbReference type="Proteomes" id="UP000681075"/>
    </source>
</evidence>
<dbReference type="Gene3D" id="1.10.3680.10">
    <property type="entry name" value="TerB-like"/>
    <property type="match status" value="1"/>
</dbReference>